<keyword evidence="13 14" id="KW-0676">Redox-active center</keyword>
<dbReference type="SUPFAM" id="SSF158442">
    <property type="entry name" value="DsbB-like"/>
    <property type="match status" value="1"/>
</dbReference>
<keyword evidence="8 14" id="KW-1133">Transmembrane helix</keyword>
<organism evidence="16 17">
    <name type="scientific">Moranella endobia (strain PCIT)</name>
    <dbReference type="NCBI Taxonomy" id="903503"/>
    <lineage>
        <taxon>Bacteria</taxon>
        <taxon>Pseudomonadati</taxon>
        <taxon>Pseudomonadota</taxon>
        <taxon>Gammaproteobacteria</taxon>
        <taxon>Enterobacterales</taxon>
        <taxon>Enterobacteriaceae</taxon>
        <taxon>Candidatus Moranella</taxon>
    </lineage>
</organism>
<dbReference type="PANTHER" id="PTHR36570">
    <property type="entry name" value="DISULFIDE BOND FORMATION PROTEIN B"/>
    <property type="match status" value="1"/>
</dbReference>
<evidence type="ECO:0000256" key="15">
    <source>
        <dbReference type="SAM" id="Phobius"/>
    </source>
</evidence>
<feature type="topological domain" description="Periplasmic" evidence="14">
    <location>
        <begin position="32"/>
        <end position="49"/>
    </location>
</feature>
<dbReference type="OrthoDB" id="3711263at2"/>
<keyword evidence="17" id="KW-1185">Reference proteome</keyword>
<dbReference type="Proteomes" id="UP000000504">
    <property type="component" value="Chromosome"/>
</dbReference>
<feature type="disulfide bond" description="Redox-active" evidence="14">
    <location>
        <begin position="41"/>
        <end position="44"/>
    </location>
</feature>
<dbReference type="NCBIfam" id="NF002485">
    <property type="entry name" value="PRK01749.1"/>
    <property type="match status" value="1"/>
</dbReference>
<keyword evidence="7 14" id="KW-0249">Electron transport</keyword>
<keyword evidence="6 14" id="KW-0812">Transmembrane</keyword>
<evidence type="ECO:0000256" key="4">
    <source>
        <dbReference type="ARBA" id="ARBA00022475"/>
    </source>
</evidence>
<evidence type="ECO:0000313" key="16">
    <source>
        <dbReference type="EMBL" id="AEI74815.1"/>
    </source>
</evidence>
<accession>F7XXI9</accession>
<dbReference type="Pfam" id="PF02600">
    <property type="entry name" value="DsbB"/>
    <property type="match status" value="1"/>
</dbReference>
<evidence type="ECO:0000256" key="10">
    <source>
        <dbReference type="ARBA" id="ARBA00023136"/>
    </source>
</evidence>
<evidence type="ECO:0000256" key="13">
    <source>
        <dbReference type="ARBA" id="ARBA00023284"/>
    </source>
</evidence>
<feature type="topological domain" description="Cytoplasmic" evidence="14">
    <location>
        <begin position="160"/>
        <end position="173"/>
    </location>
</feature>
<keyword evidence="9 14" id="KW-0560">Oxidoreductase</keyword>
<feature type="transmembrane region" description="Helical" evidence="15">
    <location>
        <begin position="141"/>
        <end position="163"/>
    </location>
</feature>
<dbReference type="GO" id="GO:0015035">
    <property type="term" value="F:protein-disulfide reductase activity"/>
    <property type="evidence" value="ECO:0007669"/>
    <property type="project" value="UniProtKB-UniRule"/>
</dbReference>
<dbReference type="InterPro" id="IPR022920">
    <property type="entry name" value="Disulphide_bond_form_DsbB"/>
</dbReference>
<keyword evidence="12 14" id="KW-0143">Chaperone</keyword>
<evidence type="ECO:0000256" key="7">
    <source>
        <dbReference type="ARBA" id="ARBA00022982"/>
    </source>
</evidence>
<dbReference type="STRING" id="903503.MEPCIT_161"/>
<evidence type="ECO:0000256" key="1">
    <source>
        <dbReference type="ARBA" id="ARBA00004429"/>
    </source>
</evidence>
<evidence type="ECO:0000256" key="8">
    <source>
        <dbReference type="ARBA" id="ARBA00022989"/>
    </source>
</evidence>
<feature type="topological domain" description="Cytoplasmic" evidence="14">
    <location>
        <begin position="1"/>
        <end position="14"/>
    </location>
</feature>
<dbReference type="HOGENOM" id="CLU_098660_2_0_6"/>
<reference evidence="16 17" key="2">
    <citation type="journal article" date="2011" name="Curr. Biol.">
        <title>An interdependent metabolic patchwork in the nested symbiosis of mealybugs.</title>
        <authorList>
            <person name="McCutcheon J.P."/>
            <person name="von Dohlen C.D."/>
        </authorList>
    </citation>
    <scope>NUCLEOTIDE SEQUENCE [LARGE SCALE GENOMIC DNA]</scope>
    <source>
        <strain evidence="16 17">PCIT</strain>
    </source>
</reference>
<evidence type="ECO:0000256" key="5">
    <source>
        <dbReference type="ARBA" id="ARBA00022519"/>
    </source>
</evidence>
<dbReference type="GO" id="GO:0009055">
    <property type="term" value="F:electron transfer activity"/>
    <property type="evidence" value="ECO:0007669"/>
    <property type="project" value="UniProtKB-UniRule"/>
</dbReference>
<reference key="1">
    <citation type="submission" date="2010-09" db="EMBL/GenBank/DDBJ databases">
        <title>An interdependent metabolic patchwork in the nested three-way symbiosis of mealybugs.</title>
        <authorList>
            <person name="McCutcheon J.P."/>
            <person name="von Dohlen C.D."/>
        </authorList>
    </citation>
    <scope>NUCLEOTIDE SEQUENCE</scope>
    <source>
        <strain>PCIT</strain>
    </source>
</reference>
<evidence type="ECO:0000256" key="9">
    <source>
        <dbReference type="ARBA" id="ARBA00023002"/>
    </source>
</evidence>
<feature type="transmembrane region" description="Helical" evidence="15">
    <location>
        <begin position="12"/>
        <end position="37"/>
    </location>
</feature>
<dbReference type="AlphaFoldDB" id="F7XXI9"/>
<feature type="transmembrane region" description="Helical" evidence="15">
    <location>
        <begin position="72"/>
        <end position="90"/>
    </location>
</feature>
<dbReference type="RefSeq" id="WP_013975566.1">
    <property type="nucleotide sequence ID" value="NC_015735.1"/>
</dbReference>
<dbReference type="InterPro" id="IPR003752">
    <property type="entry name" value="DiS_bond_form_DsbB/BdbC"/>
</dbReference>
<keyword evidence="5 14" id="KW-0997">Cell inner membrane</keyword>
<comment type="subcellular location">
    <subcellularLocation>
        <location evidence="1 14">Cell inner membrane</location>
        <topology evidence="1 14">Multi-pass membrane protein</topology>
    </subcellularLocation>
</comment>
<dbReference type="InterPro" id="IPR050183">
    <property type="entry name" value="DsbB"/>
</dbReference>
<comment type="similarity">
    <text evidence="2 14">Belongs to the DsbB family.</text>
</comment>
<evidence type="ECO:0000256" key="2">
    <source>
        <dbReference type="ARBA" id="ARBA00008823"/>
    </source>
</evidence>
<evidence type="ECO:0000256" key="11">
    <source>
        <dbReference type="ARBA" id="ARBA00023157"/>
    </source>
</evidence>
<dbReference type="GO" id="GO:0005886">
    <property type="term" value="C:plasma membrane"/>
    <property type="evidence" value="ECO:0007669"/>
    <property type="project" value="UniProtKB-SubCell"/>
</dbReference>
<gene>
    <name evidence="14 16" type="primary">dsbB</name>
    <name evidence="16" type="ordered locus">MEPCIT_161</name>
</gene>
<dbReference type="EMBL" id="CP002243">
    <property type="protein sequence ID" value="AEI74815.1"/>
    <property type="molecule type" value="Genomic_DNA"/>
</dbReference>
<evidence type="ECO:0000256" key="14">
    <source>
        <dbReference type="HAMAP-Rule" id="MF_00286"/>
    </source>
</evidence>
<keyword evidence="11 14" id="KW-1015">Disulfide bond</keyword>
<dbReference type="Gene3D" id="1.20.1550.10">
    <property type="entry name" value="DsbB-like"/>
    <property type="match status" value="1"/>
</dbReference>
<dbReference type="eggNOG" id="COG1495">
    <property type="taxonomic scope" value="Bacteria"/>
</dbReference>
<evidence type="ECO:0000256" key="3">
    <source>
        <dbReference type="ARBA" id="ARBA00022448"/>
    </source>
</evidence>
<comment type="function">
    <text evidence="14">Required for disulfide bond formation in some periplasmic proteins. Acts by oxidizing the DsbA protein.</text>
</comment>
<keyword evidence="4 14" id="KW-1003">Cell membrane</keyword>
<dbReference type="GO" id="GO:0006457">
    <property type="term" value="P:protein folding"/>
    <property type="evidence" value="ECO:0007669"/>
    <property type="project" value="InterPro"/>
</dbReference>
<dbReference type="InterPro" id="IPR023380">
    <property type="entry name" value="DsbB-like_sf"/>
</dbReference>
<name>F7XXI9_MOREP</name>
<sequence length="173" mass="19964">MNQFMIFCSTKRVAWLLLALTAFALELIALYFQIVLLLNPCVLCTYQRYALYGIVVAGLLGAIAPNSPLLRFFGLTIWLYSAWQGLILAIKHTDIQLHPSTFVTCKFFINFPFWLPFGKQLPSNDCTVHQWHFCSMKIPQWLILIFSVYLAVAAVMFISQCLSTCKRYFFNKK</sequence>
<evidence type="ECO:0000256" key="12">
    <source>
        <dbReference type="ARBA" id="ARBA00023186"/>
    </source>
</evidence>
<keyword evidence="10 14" id="KW-0472">Membrane</keyword>
<feature type="transmembrane region" description="Helical" evidence="15">
    <location>
        <begin position="49"/>
        <end position="66"/>
    </location>
</feature>
<dbReference type="PANTHER" id="PTHR36570:SF2">
    <property type="entry name" value="DISULFIDE BOND FORMATION PROTEIN B"/>
    <property type="match status" value="1"/>
</dbReference>
<dbReference type="HAMAP" id="MF_00286">
    <property type="entry name" value="DsbB"/>
    <property type="match status" value="1"/>
</dbReference>
<evidence type="ECO:0000313" key="17">
    <source>
        <dbReference type="Proteomes" id="UP000000504"/>
    </source>
</evidence>
<evidence type="ECO:0000256" key="6">
    <source>
        <dbReference type="ARBA" id="ARBA00022692"/>
    </source>
</evidence>
<proteinExistence type="inferred from homology"/>
<protein>
    <recommendedName>
        <fullName evidence="14">Disulfide bond formation protein B</fullName>
    </recommendedName>
    <alternativeName>
        <fullName evidence="14">Disulfide oxidoreductase</fullName>
    </alternativeName>
</protein>
<dbReference type="KEGG" id="men:MEPCIT_161"/>
<keyword evidence="3 14" id="KW-0813">Transport</keyword>
<comment type="caution">
    <text evidence="14">Lacks conserved residue(s) required for the propagation of feature annotation.</text>
</comment>